<organism evidence="3 4">
    <name type="scientific">Myxococcus xanthus</name>
    <dbReference type="NCBI Taxonomy" id="34"/>
    <lineage>
        <taxon>Bacteria</taxon>
        <taxon>Pseudomonadati</taxon>
        <taxon>Myxococcota</taxon>
        <taxon>Myxococcia</taxon>
        <taxon>Myxococcales</taxon>
        <taxon>Cystobacterineae</taxon>
        <taxon>Myxococcaceae</taxon>
        <taxon>Myxococcus</taxon>
    </lineage>
</organism>
<feature type="compositionally biased region" description="Low complexity" evidence="1">
    <location>
        <begin position="175"/>
        <end position="189"/>
    </location>
</feature>
<evidence type="ECO:0000256" key="2">
    <source>
        <dbReference type="SAM" id="Phobius"/>
    </source>
</evidence>
<name>A0AAE6KRF4_MYXXA</name>
<keyword evidence="2" id="KW-1133">Transmembrane helix</keyword>
<evidence type="ECO:0000313" key="4">
    <source>
        <dbReference type="Proteomes" id="UP000320179"/>
    </source>
</evidence>
<feature type="transmembrane region" description="Helical" evidence="2">
    <location>
        <begin position="255"/>
        <end position="275"/>
    </location>
</feature>
<protein>
    <submittedName>
        <fullName evidence="3">Uncharacterized protein</fullName>
    </submittedName>
</protein>
<dbReference type="AlphaFoldDB" id="A0AAE6KRF4"/>
<sequence>MHPSIYDNARVVLSSGLSRHDTCVWLMCLGLSLLPLSARGDVSPDVHRCAVSIHRLIGDLEYERALEEVVHGKAMSKRPEDQVVLALYEGVIMVELSGRLSDSEATFKAALFLNPAAKLPLLVSPKLKRHFESMRQDVLDELAARGVNREPLKMEAPSEAQRVQAPREPLPAVASGLPESSSSPVLEVSGSHSSLRDQALIPAVAGGALVATAGVFWGLAEGKKSKLAHKAQHIGSQAEARSVASSARGLQTVSVGLLVGGLVGLGAATGMYLLGSPEEPGPLQFGLDGTSAFVSGRWP</sequence>
<dbReference type="Proteomes" id="UP000320179">
    <property type="component" value="Chromosome"/>
</dbReference>
<reference evidence="3 4" key="1">
    <citation type="journal article" date="2019" name="Science">
        <title>Social genes are selection hotspots in kin groups of a soil microbe.</title>
        <authorList>
            <person name="Wielgoss S."/>
            <person name="Wolfensberger R."/>
            <person name="Sun L."/>
            <person name="Fiegna F."/>
            <person name="Velicer G.J."/>
        </authorList>
    </citation>
    <scope>NUCLEOTIDE SEQUENCE [LARGE SCALE GENOMIC DNA]</scope>
    <source>
        <strain evidence="3 4">MC3.5.9c15</strain>
    </source>
</reference>
<gene>
    <name evidence="3" type="ORF">BHS09_08570</name>
</gene>
<feature type="region of interest" description="Disordered" evidence="1">
    <location>
        <begin position="150"/>
        <end position="189"/>
    </location>
</feature>
<feature type="transmembrane region" description="Helical" evidence="2">
    <location>
        <begin position="199"/>
        <end position="220"/>
    </location>
</feature>
<keyword evidence="2" id="KW-0472">Membrane</keyword>
<evidence type="ECO:0000256" key="1">
    <source>
        <dbReference type="SAM" id="MobiDB-lite"/>
    </source>
</evidence>
<accession>A0AAE6KRF4</accession>
<dbReference type="EMBL" id="CP017174">
    <property type="protein sequence ID" value="QDE67060.1"/>
    <property type="molecule type" value="Genomic_DNA"/>
</dbReference>
<keyword evidence="2" id="KW-0812">Transmembrane</keyword>
<evidence type="ECO:0000313" key="3">
    <source>
        <dbReference type="EMBL" id="QDE67060.1"/>
    </source>
</evidence>
<proteinExistence type="predicted"/>